<organism evidence="2 3">
    <name type="scientific">Ectothiorhodospira marina</name>
    <dbReference type="NCBI Taxonomy" id="1396821"/>
    <lineage>
        <taxon>Bacteria</taxon>
        <taxon>Pseudomonadati</taxon>
        <taxon>Pseudomonadota</taxon>
        <taxon>Gammaproteobacteria</taxon>
        <taxon>Chromatiales</taxon>
        <taxon>Ectothiorhodospiraceae</taxon>
        <taxon>Ectothiorhodospira</taxon>
    </lineage>
</organism>
<feature type="transmembrane region" description="Helical" evidence="1">
    <location>
        <begin position="49"/>
        <end position="71"/>
    </location>
</feature>
<evidence type="ECO:0000313" key="3">
    <source>
        <dbReference type="Proteomes" id="UP000199256"/>
    </source>
</evidence>
<dbReference type="STRING" id="1396821.SAMN05444515_10955"/>
<keyword evidence="1" id="KW-1133">Transmembrane helix</keyword>
<accession>A0A1H7MDY6</accession>
<feature type="transmembrane region" description="Helical" evidence="1">
    <location>
        <begin position="21"/>
        <end position="43"/>
    </location>
</feature>
<dbReference type="Proteomes" id="UP000199256">
    <property type="component" value="Unassembled WGS sequence"/>
</dbReference>
<protein>
    <recommendedName>
        <fullName evidence="4">Yip1 domain-containing protein</fullName>
    </recommendedName>
</protein>
<evidence type="ECO:0008006" key="4">
    <source>
        <dbReference type="Google" id="ProtNLM"/>
    </source>
</evidence>
<feature type="transmembrane region" description="Helical" evidence="1">
    <location>
        <begin position="83"/>
        <end position="102"/>
    </location>
</feature>
<proteinExistence type="predicted"/>
<name>A0A1H7MDY6_9GAMM</name>
<dbReference type="EMBL" id="FOAA01000009">
    <property type="protein sequence ID" value="SEL09128.1"/>
    <property type="molecule type" value="Genomic_DNA"/>
</dbReference>
<dbReference type="RefSeq" id="WP_090253609.1">
    <property type="nucleotide sequence ID" value="NZ_FOAA01000009.1"/>
</dbReference>
<reference evidence="3" key="1">
    <citation type="submission" date="2016-10" db="EMBL/GenBank/DDBJ databases">
        <authorList>
            <person name="Varghese N."/>
            <person name="Submissions S."/>
        </authorList>
    </citation>
    <scope>NUCLEOTIDE SEQUENCE [LARGE SCALE GENOMIC DNA]</scope>
    <source>
        <strain evidence="3">DSM 241</strain>
    </source>
</reference>
<feature type="transmembrane region" description="Helical" evidence="1">
    <location>
        <begin position="114"/>
        <end position="137"/>
    </location>
</feature>
<dbReference type="AlphaFoldDB" id="A0A1H7MDY6"/>
<keyword evidence="1" id="KW-0472">Membrane</keyword>
<evidence type="ECO:0000256" key="1">
    <source>
        <dbReference type="SAM" id="Phobius"/>
    </source>
</evidence>
<keyword evidence="1" id="KW-0812">Transmembrane</keyword>
<sequence length="173" mass="18352">MYALIKPFLQLTFLQKGPEDLPASALLLWLCAIAYLLVGLIVAVPFYPFQIAILQAGMEVGLLAGFTALLLQVRRVPERFVQTLTALLGVGIVLGLAMLPLVYSLRGAEAPDEIPVAVTVGYLVLLGWLLTAYGHVLRSALSLKTSAGGVALAVAYLMLAAVAGEILYAAVMQ</sequence>
<evidence type="ECO:0000313" key="2">
    <source>
        <dbReference type="EMBL" id="SEL09128.1"/>
    </source>
</evidence>
<gene>
    <name evidence="2" type="ORF">SAMN05444515_10955</name>
</gene>
<dbReference type="OrthoDB" id="6717649at2"/>
<keyword evidence="3" id="KW-1185">Reference proteome</keyword>
<feature type="transmembrane region" description="Helical" evidence="1">
    <location>
        <begin position="149"/>
        <end position="171"/>
    </location>
</feature>